<dbReference type="Proteomes" id="UP001254608">
    <property type="component" value="Unassembled WGS sequence"/>
</dbReference>
<dbReference type="InterPro" id="IPR037682">
    <property type="entry name" value="TonB_C"/>
</dbReference>
<keyword evidence="3" id="KW-0813">Transport</keyword>
<keyword evidence="5" id="KW-0997">Cell inner membrane</keyword>
<dbReference type="PANTHER" id="PTHR33446">
    <property type="entry name" value="PROTEIN TONB-RELATED"/>
    <property type="match status" value="1"/>
</dbReference>
<dbReference type="Pfam" id="PF03544">
    <property type="entry name" value="TonB_C"/>
    <property type="match status" value="1"/>
</dbReference>
<dbReference type="PROSITE" id="PS52015">
    <property type="entry name" value="TONB_CTD"/>
    <property type="match status" value="1"/>
</dbReference>
<feature type="compositionally biased region" description="Pro residues" evidence="10">
    <location>
        <begin position="112"/>
        <end position="121"/>
    </location>
</feature>
<evidence type="ECO:0000256" key="6">
    <source>
        <dbReference type="ARBA" id="ARBA00022692"/>
    </source>
</evidence>
<keyword evidence="13" id="KW-1185">Reference proteome</keyword>
<keyword evidence="7" id="KW-0653">Protein transport</keyword>
<evidence type="ECO:0000256" key="7">
    <source>
        <dbReference type="ARBA" id="ARBA00022927"/>
    </source>
</evidence>
<dbReference type="NCBIfam" id="TIGR01352">
    <property type="entry name" value="tonB_Cterm"/>
    <property type="match status" value="1"/>
</dbReference>
<dbReference type="EMBL" id="JAVRIC010000002">
    <property type="protein sequence ID" value="MDT0496101.1"/>
    <property type="molecule type" value="Genomic_DNA"/>
</dbReference>
<comment type="caution">
    <text evidence="12">The sequence shown here is derived from an EMBL/GenBank/DDBJ whole genome shotgun (WGS) entry which is preliminary data.</text>
</comment>
<evidence type="ECO:0000256" key="1">
    <source>
        <dbReference type="ARBA" id="ARBA00004383"/>
    </source>
</evidence>
<comment type="similarity">
    <text evidence="2">Belongs to the TonB family.</text>
</comment>
<feature type="region of interest" description="Disordered" evidence="10">
    <location>
        <begin position="30"/>
        <end position="150"/>
    </location>
</feature>
<protein>
    <submittedName>
        <fullName evidence="12">TonB family protein</fullName>
    </submittedName>
</protein>
<evidence type="ECO:0000256" key="4">
    <source>
        <dbReference type="ARBA" id="ARBA00022475"/>
    </source>
</evidence>
<evidence type="ECO:0000256" key="2">
    <source>
        <dbReference type="ARBA" id="ARBA00006555"/>
    </source>
</evidence>
<feature type="compositionally biased region" description="Basic and acidic residues" evidence="10">
    <location>
        <begin position="64"/>
        <end position="73"/>
    </location>
</feature>
<name>A0ABU2WE03_9GAMM</name>
<dbReference type="RefSeq" id="WP_311363493.1">
    <property type="nucleotide sequence ID" value="NZ_JAVRIC010000002.1"/>
</dbReference>
<reference evidence="12 13" key="1">
    <citation type="submission" date="2023-09" db="EMBL/GenBank/DDBJ databases">
        <authorList>
            <person name="Rey-Velasco X."/>
        </authorList>
    </citation>
    <scope>NUCLEOTIDE SEQUENCE [LARGE SCALE GENOMIC DNA]</scope>
    <source>
        <strain evidence="12 13">W345</strain>
    </source>
</reference>
<dbReference type="SUPFAM" id="SSF74653">
    <property type="entry name" value="TolA/TonB C-terminal domain"/>
    <property type="match status" value="1"/>
</dbReference>
<dbReference type="InterPro" id="IPR006260">
    <property type="entry name" value="TonB/TolA_C"/>
</dbReference>
<sequence length="235" mass="24523">MSPRLSFALLWALMLHLSLVLFLVAAPDPRPQGAEGQGAGVELQLGEVAPASAEAPPTPVPEPPSREPVRDPETPQPVKSEPTPVPVAPLAVEQSKPKTVVEAPSRPKPKPEVPQPQPRAEPVPATAAIKPPPQTVAPPTQAPSRAPGGNGGDRYLAQLRSHLAGYRPAYTAHYGVAQVRFRIAASGAVSGVRVVESDGGEALAGEALALILRAAPMPVPPNGRPLELVVPIEFR</sequence>
<gene>
    <name evidence="12" type="ORF">RM530_01800</name>
</gene>
<evidence type="ECO:0000313" key="12">
    <source>
        <dbReference type="EMBL" id="MDT0496101.1"/>
    </source>
</evidence>
<dbReference type="InterPro" id="IPR051045">
    <property type="entry name" value="TonB-dependent_transducer"/>
</dbReference>
<evidence type="ECO:0000259" key="11">
    <source>
        <dbReference type="PROSITE" id="PS52015"/>
    </source>
</evidence>
<accession>A0ABU2WE03</accession>
<comment type="subcellular location">
    <subcellularLocation>
        <location evidence="1">Cell inner membrane</location>
        <topology evidence="1">Single-pass membrane protein</topology>
        <orientation evidence="1">Periplasmic side</orientation>
    </subcellularLocation>
</comment>
<evidence type="ECO:0000256" key="10">
    <source>
        <dbReference type="SAM" id="MobiDB-lite"/>
    </source>
</evidence>
<evidence type="ECO:0000256" key="3">
    <source>
        <dbReference type="ARBA" id="ARBA00022448"/>
    </source>
</evidence>
<keyword evidence="9" id="KW-0472">Membrane</keyword>
<dbReference type="Gene3D" id="3.30.1150.10">
    <property type="match status" value="1"/>
</dbReference>
<keyword evidence="8" id="KW-1133">Transmembrane helix</keyword>
<evidence type="ECO:0000256" key="8">
    <source>
        <dbReference type="ARBA" id="ARBA00022989"/>
    </source>
</evidence>
<evidence type="ECO:0000256" key="9">
    <source>
        <dbReference type="ARBA" id="ARBA00023136"/>
    </source>
</evidence>
<organism evidence="12 13">
    <name type="scientific">Banduia mediterranea</name>
    <dbReference type="NCBI Taxonomy" id="3075609"/>
    <lineage>
        <taxon>Bacteria</taxon>
        <taxon>Pseudomonadati</taxon>
        <taxon>Pseudomonadota</taxon>
        <taxon>Gammaproteobacteria</taxon>
        <taxon>Nevskiales</taxon>
        <taxon>Algiphilaceae</taxon>
        <taxon>Banduia</taxon>
    </lineage>
</organism>
<evidence type="ECO:0000256" key="5">
    <source>
        <dbReference type="ARBA" id="ARBA00022519"/>
    </source>
</evidence>
<proteinExistence type="inferred from homology"/>
<keyword evidence="4" id="KW-1003">Cell membrane</keyword>
<keyword evidence="6" id="KW-0812">Transmembrane</keyword>
<dbReference type="PRINTS" id="PR01217">
    <property type="entry name" value="PRICHEXTENSN"/>
</dbReference>
<evidence type="ECO:0000313" key="13">
    <source>
        <dbReference type="Proteomes" id="UP001254608"/>
    </source>
</evidence>
<dbReference type="PANTHER" id="PTHR33446:SF2">
    <property type="entry name" value="PROTEIN TONB"/>
    <property type="match status" value="1"/>
</dbReference>
<feature type="domain" description="TonB C-terminal" evidence="11">
    <location>
        <begin position="149"/>
        <end position="235"/>
    </location>
</feature>